<dbReference type="InterPro" id="IPR031259">
    <property type="entry name" value="ILBP"/>
</dbReference>
<dbReference type="AlphaFoldDB" id="A0A9J7MFH5"/>
<dbReference type="CDD" id="cd00742">
    <property type="entry name" value="FABP"/>
    <property type="match status" value="1"/>
</dbReference>
<evidence type="ECO:0000313" key="2">
    <source>
        <dbReference type="Proteomes" id="UP000001554"/>
    </source>
</evidence>
<organism evidence="2 3">
    <name type="scientific">Branchiostoma floridae</name>
    <name type="common">Florida lancelet</name>
    <name type="synonym">Amphioxus</name>
    <dbReference type="NCBI Taxonomy" id="7739"/>
    <lineage>
        <taxon>Eukaryota</taxon>
        <taxon>Metazoa</taxon>
        <taxon>Chordata</taxon>
        <taxon>Cephalochordata</taxon>
        <taxon>Leptocardii</taxon>
        <taxon>Amphioxiformes</taxon>
        <taxon>Branchiostomatidae</taxon>
        <taxon>Branchiostoma</taxon>
    </lineage>
</organism>
<dbReference type="InterPro" id="IPR012674">
    <property type="entry name" value="Calycin"/>
</dbReference>
<evidence type="ECO:0000313" key="3">
    <source>
        <dbReference type="RefSeq" id="XP_035699829.1"/>
    </source>
</evidence>
<reference evidence="3" key="2">
    <citation type="submission" date="2025-08" db="UniProtKB">
        <authorList>
            <consortium name="RefSeq"/>
        </authorList>
    </citation>
    <scope>IDENTIFICATION</scope>
    <source>
        <strain evidence="3">S238N-H82</strain>
        <tissue evidence="3">Testes</tissue>
    </source>
</reference>
<dbReference type="SUPFAM" id="SSF50814">
    <property type="entry name" value="Lipocalins"/>
    <property type="match status" value="1"/>
</dbReference>
<dbReference type="Gene3D" id="2.40.128.20">
    <property type="match status" value="1"/>
</dbReference>
<evidence type="ECO:0000256" key="1">
    <source>
        <dbReference type="ARBA" id="ARBA00008390"/>
    </source>
</evidence>
<dbReference type="PANTHER" id="PTHR11955">
    <property type="entry name" value="FATTY ACID BINDING PROTEIN"/>
    <property type="match status" value="1"/>
</dbReference>
<gene>
    <name evidence="3" type="primary">LOC118432381</name>
</gene>
<dbReference type="OrthoDB" id="9970644at2759"/>
<proteinExistence type="inferred from homology"/>
<dbReference type="KEGG" id="bfo:118432381"/>
<protein>
    <submittedName>
        <fullName evidence="3">Fatty acid-binding protein type 2-like</fullName>
    </submittedName>
</protein>
<name>A0A9J7MFH5_BRAFL</name>
<dbReference type="GO" id="GO:0008289">
    <property type="term" value="F:lipid binding"/>
    <property type="evidence" value="ECO:0007669"/>
    <property type="project" value="InterPro"/>
</dbReference>
<comment type="similarity">
    <text evidence="1">Belongs to the calycin superfamily. Fatty-acid binding protein (FABP) family.</text>
</comment>
<keyword evidence="2" id="KW-1185">Reference proteome</keyword>
<accession>A0A9J7MFH5</accession>
<sequence>MPFPVDKSCGTWRHGSHSDNYPQIMEKLGVPAEMVKKIQEATFPVNHSLSGDKLTIKYEFMGKLQESTLTLGVEGEEDDPSVDRKRKVTYTMEGDNLVSVYPDRDGKGTSMRVSRHFVDDDTIHVDIKIGDLEGWTTSKRC</sequence>
<dbReference type="RefSeq" id="XP_035699829.1">
    <property type="nucleotide sequence ID" value="XM_035843936.1"/>
</dbReference>
<dbReference type="OMA" id="HVDIKIG"/>
<dbReference type="Proteomes" id="UP000001554">
    <property type="component" value="Chromosome 15"/>
</dbReference>
<reference evidence="2" key="1">
    <citation type="journal article" date="2020" name="Nat. Ecol. Evol.">
        <title>Deeply conserved synteny resolves early events in vertebrate evolution.</title>
        <authorList>
            <person name="Simakov O."/>
            <person name="Marletaz F."/>
            <person name="Yue J.X."/>
            <person name="O'Connell B."/>
            <person name="Jenkins J."/>
            <person name="Brandt A."/>
            <person name="Calef R."/>
            <person name="Tung C.H."/>
            <person name="Huang T.K."/>
            <person name="Schmutz J."/>
            <person name="Satoh N."/>
            <person name="Yu J.K."/>
            <person name="Putnam N.H."/>
            <person name="Green R.E."/>
            <person name="Rokhsar D.S."/>
        </authorList>
    </citation>
    <scope>NUCLEOTIDE SEQUENCE [LARGE SCALE GENOMIC DNA]</scope>
    <source>
        <strain evidence="2">S238N-H82</strain>
    </source>
</reference>
<dbReference type="GeneID" id="118432381"/>